<evidence type="ECO:0000313" key="1">
    <source>
        <dbReference type="EMBL" id="QPG06390.1"/>
    </source>
</evidence>
<sequence>MADELTQKLTGIFAPSHIHTIANGISADSVQQDATSQQVPAPNNRVKHIGFVGRIEPVKRVDLFLEAAKALLQTDPQSLHFHIFGDGRLKDDYVQWVRAGQLEQHITFHGHTDVIRGWIQHMDVLLMPSDHEGLPMTALESLALGTPMVAHATGGLVPLLKAAECDGLVEQHTASAYASKVATMLASPANVSLPAEYEAAHNAQSILALYQG</sequence>
<proteinExistence type="predicted"/>
<dbReference type="PANTHER" id="PTHR12526:SF630">
    <property type="entry name" value="GLYCOSYLTRANSFERASE"/>
    <property type="match status" value="1"/>
</dbReference>
<dbReference type="SUPFAM" id="SSF53756">
    <property type="entry name" value="UDP-Glycosyltransferase/glycogen phosphorylase"/>
    <property type="match status" value="1"/>
</dbReference>
<evidence type="ECO:0000313" key="2">
    <source>
        <dbReference type="Proteomes" id="UP000595095"/>
    </source>
</evidence>
<accession>A0A7S9DYU9</accession>
<dbReference type="KEGG" id="smaa:IT774_04150"/>
<dbReference type="RefSeq" id="WP_195811466.1">
    <property type="nucleotide sequence ID" value="NZ_CP064795.1"/>
</dbReference>
<name>A0A7S9DYU9_9ALTE</name>
<dbReference type="Proteomes" id="UP000595095">
    <property type="component" value="Chromosome"/>
</dbReference>
<dbReference type="Pfam" id="PF13692">
    <property type="entry name" value="Glyco_trans_1_4"/>
    <property type="match status" value="1"/>
</dbReference>
<dbReference type="AlphaFoldDB" id="A0A7S9DYU9"/>
<dbReference type="GO" id="GO:0016740">
    <property type="term" value="F:transferase activity"/>
    <property type="evidence" value="ECO:0007669"/>
    <property type="project" value="UniProtKB-KW"/>
</dbReference>
<dbReference type="Gene3D" id="3.40.50.2000">
    <property type="entry name" value="Glycogen Phosphorylase B"/>
    <property type="match status" value="2"/>
</dbReference>
<organism evidence="1 2">
    <name type="scientific">Salinimonas marina</name>
    <dbReference type="NCBI Taxonomy" id="2785918"/>
    <lineage>
        <taxon>Bacteria</taxon>
        <taxon>Pseudomonadati</taxon>
        <taxon>Pseudomonadota</taxon>
        <taxon>Gammaproteobacteria</taxon>
        <taxon>Alteromonadales</taxon>
        <taxon>Alteromonadaceae</taxon>
        <taxon>Alteromonas/Salinimonas group</taxon>
        <taxon>Salinimonas</taxon>
    </lineage>
</organism>
<dbReference type="EMBL" id="CP064795">
    <property type="protein sequence ID" value="QPG06390.1"/>
    <property type="molecule type" value="Genomic_DNA"/>
</dbReference>
<protein>
    <submittedName>
        <fullName evidence="1">Glycosyltransferase</fullName>
    </submittedName>
</protein>
<dbReference type="PANTHER" id="PTHR12526">
    <property type="entry name" value="GLYCOSYLTRANSFERASE"/>
    <property type="match status" value="1"/>
</dbReference>
<gene>
    <name evidence="1" type="ORF">IT774_04150</name>
</gene>
<keyword evidence="1" id="KW-0808">Transferase</keyword>
<reference evidence="1 2" key="1">
    <citation type="submission" date="2020-11" db="EMBL/GenBank/DDBJ databases">
        <title>Complete genome sequence for Salinimonas sp. strain G2-b.</title>
        <authorList>
            <person name="Park S.-J."/>
        </authorList>
    </citation>
    <scope>NUCLEOTIDE SEQUENCE [LARGE SCALE GENOMIC DNA]</scope>
    <source>
        <strain evidence="1 2">G2-b</strain>
    </source>
</reference>
<keyword evidence="2" id="KW-1185">Reference proteome</keyword>